<evidence type="ECO:0000259" key="8">
    <source>
        <dbReference type="Pfam" id="PF00082"/>
    </source>
</evidence>
<keyword evidence="7" id="KW-0732">Signal</keyword>
<evidence type="ECO:0000256" key="4">
    <source>
        <dbReference type="ARBA" id="ARBA00022825"/>
    </source>
</evidence>
<evidence type="ECO:0000256" key="5">
    <source>
        <dbReference type="PIRSR" id="PIRSR615500-1"/>
    </source>
</evidence>
<dbReference type="AlphaFoldDB" id="A0A951UGS7"/>
<dbReference type="InterPro" id="IPR022398">
    <property type="entry name" value="Peptidase_S8_His-AS"/>
</dbReference>
<dbReference type="InterPro" id="IPR034204">
    <property type="entry name" value="PfSUB1-like_cat_dom"/>
</dbReference>
<feature type="active site" description="Charge relay system" evidence="5 6">
    <location>
        <position position="409"/>
    </location>
</feature>
<dbReference type="PROSITE" id="PS00137">
    <property type="entry name" value="SUBTILASE_HIS"/>
    <property type="match status" value="1"/>
</dbReference>
<evidence type="ECO:0000313" key="10">
    <source>
        <dbReference type="EMBL" id="MBW4561335.1"/>
    </source>
</evidence>
<proteinExistence type="inferred from homology"/>
<dbReference type="InterPro" id="IPR023828">
    <property type="entry name" value="Peptidase_S8_Ser-AS"/>
</dbReference>
<evidence type="ECO:0000256" key="7">
    <source>
        <dbReference type="SAM" id="SignalP"/>
    </source>
</evidence>
<feature type="signal peptide" evidence="7">
    <location>
        <begin position="1"/>
        <end position="23"/>
    </location>
</feature>
<comment type="caution">
    <text evidence="10">The sequence shown here is derived from an EMBL/GenBank/DDBJ whole genome shotgun (WGS) entry which is preliminary data.</text>
</comment>
<protein>
    <submittedName>
        <fullName evidence="10">S8 family serine peptidase</fullName>
    </submittedName>
</protein>
<keyword evidence="3 6" id="KW-0378">Hydrolase</keyword>
<dbReference type="PROSITE" id="PS00138">
    <property type="entry name" value="SUBTILASE_SER"/>
    <property type="match status" value="1"/>
</dbReference>
<evidence type="ECO:0000256" key="1">
    <source>
        <dbReference type="ARBA" id="ARBA00011073"/>
    </source>
</evidence>
<dbReference type="InterPro" id="IPR000209">
    <property type="entry name" value="Peptidase_S8/S53_dom"/>
</dbReference>
<comment type="similarity">
    <text evidence="1 6">Belongs to the peptidase S8 family.</text>
</comment>
<dbReference type="InterPro" id="IPR015500">
    <property type="entry name" value="Peptidase_S8_subtilisin-rel"/>
</dbReference>
<feature type="active site" description="Charge relay system" evidence="5 6">
    <location>
        <position position="179"/>
    </location>
</feature>
<dbReference type="EMBL" id="JAHHHN010000004">
    <property type="protein sequence ID" value="MBW4561335.1"/>
    <property type="molecule type" value="Genomic_DNA"/>
</dbReference>
<dbReference type="Pfam" id="PF22148">
    <property type="entry name" value="Fervidolysin_NPro-like"/>
    <property type="match status" value="1"/>
</dbReference>
<name>A0A951UGS7_9NOST</name>
<accession>A0A951UGS7</accession>
<feature type="domain" description="Fervidolysin-like N-terminal prodomain" evidence="9">
    <location>
        <begin position="28"/>
        <end position="115"/>
    </location>
</feature>
<dbReference type="InterPro" id="IPR036852">
    <property type="entry name" value="Peptidase_S8/S53_dom_sf"/>
</dbReference>
<reference evidence="10" key="2">
    <citation type="journal article" date="2022" name="Microbiol. Resour. Announc.">
        <title>Metagenome Sequencing to Explore Phylogenomics of Terrestrial Cyanobacteria.</title>
        <authorList>
            <person name="Ward R.D."/>
            <person name="Stajich J.E."/>
            <person name="Johansen J.R."/>
            <person name="Huntemann M."/>
            <person name="Clum A."/>
            <person name="Foster B."/>
            <person name="Foster B."/>
            <person name="Roux S."/>
            <person name="Palaniappan K."/>
            <person name="Varghese N."/>
            <person name="Mukherjee S."/>
            <person name="Reddy T.B.K."/>
            <person name="Daum C."/>
            <person name="Copeland A."/>
            <person name="Chen I.A."/>
            <person name="Ivanova N.N."/>
            <person name="Kyrpides N.C."/>
            <person name="Shapiro N."/>
            <person name="Eloe-Fadrosh E.A."/>
            <person name="Pietrasiak N."/>
        </authorList>
    </citation>
    <scope>NUCLEOTIDE SEQUENCE</scope>
    <source>
        <strain evidence="10">JT2-VF2</strain>
    </source>
</reference>
<dbReference type="PANTHER" id="PTHR43806">
    <property type="entry name" value="PEPTIDASE S8"/>
    <property type="match status" value="1"/>
</dbReference>
<dbReference type="GO" id="GO:0006508">
    <property type="term" value="P:proteolysis"/>
    <property type="evidence" value="ECO:0007669"/>
    <property type="project" value="UniProtKB-KW"/>
</dbReference>
<feature type="active site" description="Charge relay system" evidence="5 6">
    <location>
        <position position="235"/>
    </location>
</feature>
<organism evidence="10 11">
    <name type="scientific">Mojavia pulchra JT2-VF2</name>
    <dbReference type="NCBI Taxonomy" id="287848"/>
    <lineage>
        <taxon>Bacteria</taxon>
        <taxon>Bacillati</taxon>
        <taxon>Cyanobacteriota</taxon>
        <taxon>Cyanophyceae</taxon>
        <taxon>Nostocales</taxon>
        <taxon>Nostocaceae</taxon>
    </lineage>
</organism>
<dbReference type="Gene3D" id="3.40.50.200">
    <property type="entry name" value="Peptidase S8/S53 domain"/>
    <property type="match status" value="1"/>
</dbReference>
<dbReference type="Proteomes" id="UP000715781">
    <property type="component" value="Unassembled WGS sequence"/>
</dbReference>
<keyword evidence="4 6" id="KW-0720">Serine protease</keyword>
<sequence>MKKTFLGLFVLTLFGFASLPSLGQEQNNSKSVSPNNTNSVPGELLVQFKKEATADDKARAYGRIKAKHLEKLASSDKHSGGRGDLVLVKHQNDLPPQAAAQKLMDDPAVEFVEPNWIYTHNATSNDPYYLNGQQWGAYSNDSPTSIGPSLTTNQYGSQAEKAWSTGNTGSSTVYIGVIDEGMQVEHPDLKPNVWKNPYDPVDGIDNDGNGYVDDTNGWDFDGGNNTVYDGVQDDHGTHVAGTIGAVGGNGIGVAGVAWNVKLISVKFLGKYGGTTAKAIKAIDYITDLKTRHGLNIAATNNSWGGGGYSLALKNAIERANAANILFVAAAGNGGSDGVGDNNDLSPYYPSGYSNANIISVAAISKTGTKASFSNYGATSVDIGAPGVGIVSTLPGTNNSSVYGTGNGTSMATPHVAGAVALYAASHPSANAAQIKNAILSSAIPTTSLAGLTVTGGRLNASSF</sequence>
<dbReference type="GO" id="GO:0004252">
    <property type="term" value="F:serine-type endopeptidase activity"/>
    <property type="evidence" value="ECO:0007669"/>
    <property type="project" value="UniProtKB-UniRule"/>
</dbReference>
<dbReference type="PANTHER" id="PTHR43806:SF11">
    <property type="entry name" value="CEREVISIN-RELATED"/>
    <property type="match status" value="1"/>
</dbReference>
<dbReference type="InterPro" id="IPR050131">
    <property type="entry name" value="Peptidase_S8_subtilisin-like"/>
</dbReference>
<dbReference type="PROSITE" id="PS51892">
    <property type="entry name" value="SUBTILASE"/>
    <property type="match status" value="1"/>
</dbReference>
<evidence type="ECO:0000256" key="3">
    <source>
        <dbReference type="ARBA" id="ARBA00022801"/>
    </source>
</evidence>
<dbReference type="InterPro" id="IPR054399">
    <property type="entry name" value="Fervidolysin-like_N_prodom"/>
</dbReference>
<gene>
    <name evidence="10" type="ORF">KME32_09270</name>
</gene>
<evidence type="ECO:0000256" key="2">
    <source>
        <dbReference type="ARBA" id="ARBA00022670"/>
    </source>
</evidence>
<evidence type="ECO:0000313" key="11">
    <source>
        <dbReference type="Proteomes" id="UP000715781"/>
    </source>
</evidence>
<dbReference type="SUPFAM" id="SSF52743">
    <property type="entry name" value="Subtilisin-like"/>
    <property type="match status" value="1"/>
</dbReference>
<dbReference type="PRINTS" id="PR00723">
    <property type="entry name" value="SUBTILISIN"/>
</dbReference>
<dbReference type="Pfam" id="PF00082">
    <property type="entry name" value="Peptidase_S8"/>
    <property type="match status" value="1"/>
</dbReference>
<dbReference type="CDD" id="cd07473">
    <property type="entry name" value="Peptidases_S8_Subtilisin_like"/>
    <property type="match status" value="1"/>
</dbReference>
<feature type="chain" id="PRO_5037130341" evidence="7">
    <location>
        <begin position="24"/>
        <end position="463"/>
    </location>
</feature>
<feature type="domain" description="Peptidase S8/S53" evidence="8">
    <location>
        <begin position="171"/>
        <end position="446"/>
    </location>
</feature>
<evidence type="ECO:0000259" key="9">
    <source>
        <dbReference type="Pfam" id="PF22148"/>
    </source>
</evidence>
<evidence type="ECO:0000256" key="6">
    <source>
        <dbReference type="PROSITE-ProRule" id="PRU01240"/>
    </source>
</evidence>
<keyword evidence="2 6" id="KW-0645">Protease</keyword>
<reference evidence="10" key="1">
    <citation type="submission" date="2021-05" db="EMBL/GenBank/DDBJ databases">
        <authorList>
            <person name="Pietrasiak N."/>
            <person name="Ward R."/>
            <person name="Stajich J.E."/>
            <person name="Kurbessoian T."/>
        </authorList>
    </citation>
    <scope>NUCLEOTIDE SEQUENCE</scope>
    <source>
        <strain evidence="10">JT2-VF2</strain>
    </source>
</reference>